<name>A0A443YIY0_9SPHI</name>
<evidence type="ECO:0000256" key="1">
    <source>
        <dbReference type="SAM" id="SignalP"/>
    </source>
</evidence>
<dbReference type="Proteomes" id="UP000284120">
    <property type="component" value="Unassembled WGS sequence"/>
</dbReference>
<evidence type="ECO:0000313" key="2">
    <source>
        <dbReference type="EMBL" id="RWU03689.1"/>
    </source>
</evidence>
<dbReference type="EMBL" id="SAYW01000009">
    <property type="protein sequence ID" value="RWU03689.1"/>
    <property type="molecule type" value="Genomic_DNA"/>
</dbReference>
<accession>A0A443YIY0</accession>
<protein>
    <submittedName>
        <fullName evidence="2">Uncharacterized protein</fullName>
    </submittedName>
</protein>
<dbReference type="RefSeq" id="WP_205529857.1">
    <property type="nucleotide sequence ID" value="NZ_QMHN01000009.1"/>
</dbReference>
<feature type="non-terminal residue" evidence="2">
    <location>
        <position position="348"/>
    </location>
</feature>
<gene>
    <name evidence="2" type="ORF">DPV69_20665</name>
</gene>
<organism evidence="2 3">
    <name type="scientific">Pedobacter chitinilyticus</name>
    <dbReference type="NCBI Taxonomy" id="2233776"/>
    <lineage>
        <taxon>Bacteria</taxon>
        <taxon>Pseudomonadati</taxon>
        <taxon>Bacteroidota</taxon>
        <taxon>Sphingobacteriia</taxon>
        <taxon>Sphingobacteriales</taxon>
        <taxon>Sphingobacteriaceae</taxon>
        <taxon>Pedobacter</taxon>
    </lineage>
</organism>
<dbReference type="AlphaFoldDB" id="A0A443YIY0"/>
<comment type="caution">
    <text evidence="2">The sequence shown here is derived from an EMBL/GenBank/DDBJ whole genome shotgun (WGS) entry which is preliminary data.</text>
</comment>
<evidence type="ECO:0000313" key="3">
    <source>
        <dbReference type="Proteomes" id="UP000284120"/>
    </source>
</evidence>
<proteinExistence type="predicted"/>
<feature type="chain" id="PRO_5019245396" evidence="1">
    <location>
        <begin position="21"/>
        <end position="348"/>
    </location>
</feature>
<keyword evidence="1" id="KW-0732">Signal</keyword>
<keyword evidence="3" id="KW-1185">Reference proteome</keyword>
<feature type="signal peptide" evidence="1">
    <location>
        <begin position="1"/>
        <end position="20"/>
    </location>
</feature>
<sequence>MKKQLSFFLVFSCAVLTVSAQQRIGDASTGSKLPNKDAILELESKNKALLVSRIALSSTTVATPLSVHTAGMIAYNTATINDVVPGIYYNDGTKWLLVGKGETTNIKYDPVTNIISYIDGSGNAVTIDIAGIVRGSQTVTKVVAEVLNGKNTGKYTYYNEKDIDKNGNIVGPGTVINVVGDVQNNFQDIVNNTEVKNIFETIVKNTGGNVSYNATTNSFTYVDGTGTSQTINITDMVKGNETVTKVVAEVVNGKNTGKYTYYNEKDIDKDGNITGPGTVINVVGDVQNNFQDIVNNTEVKNIFETIVKNTGGNVSYDATNKNFTYVDGNGVTQTINITDMVKGNETVT</sequence>
<reference evidence="2 3" key="1">
    <citation type="submission" date="2018-06" db="EMBL/GenBank/DDBJ databases">
        <title>Pedobacter endophyticus sp. nov., an endophytic bacterium isolated from a leaf of Triticum aestivum.</title>
        <authorList>
            <person name="Zhang L."/>
        </authorList>
    </citation>
    <scope>NUCLEOTIDE SEQUENCE [LARGE SCALE GENOMIC DNA]</scope>
    <source>
        <strain evidence="2 3">CM134L-2</strain>
    </source>
</reference>